<evidence type="ECO:0000256" key="1">
    <source>
        <dbReference type="ARBA" id="ARBA00022428"/>
    </source>
</evidence>
<comment type="catalytic activity">
    <reaction evidence="6">
        <text>a 2-demethylmenaquinol + S-adenosyl-L-methionine = a menaquinol + S-adenosyl-L-homocysteine + H(+)</text>
        <dbReference type="Rhea" id="RHEA:42640"/>
        <dbReference type="Rhea" id="RHEA-COMP:9539"/>
        <dbReference type="Rhea" id="RHEA-COMP:9563"/>
        <dbReference type="ChEBI" id="CHEBI:15378"/>
        <dbReference type="ChEBI" id="CHEBI:18151"/>
        <dbReference type="ChEBI" id="CHEBI:55437"/>
        <dbReference type="ChEBI" id="CHEBI:57856"/>
        <dbReference type="ChEBI" id="CHEBI:59789"/>
        <dbReference type="EC" id="2.1.1.163"/>
    </reaction>
</comment>
<evidence type="ECO:0000256" key="2">
    <source>
        <dbReference type="ARBA" id="ARBA00022603"/>
    </source>
</evidence>
<dbReference type="EC" id="2.1.1.163" evidence="6"/>
<dbReference type="Gene3D" id="3.40.50.150">
    <property type="entry name" value="Vaccinia Virus protein VP39"/>
    <property type="match status" value="1"/>
</dbReference>
<comment type="caution">
    <text evidence="6">Lacks conserved residue(s) required for the propagation of feature annotation.</text>
</comment>
<keyword evidence="5 6" id="KW-0949">S-adenosyl-L-methionine</keyword>
<evidence type="ECO:0000313" key="8">
    <source>
        <dbReference type="EMBL" id="MFD0738823.1"/>
    </source>
</evidence>
<keyword evidence="3 6" id="KW-0808">Transferase</keyword>
<dbReference type="NCBIfam" id="TIGR01934">
    <property type="entry name" value="MenG_MenH_UbiE"/>
    <property type="match status" value="1"/>
</dbReference>
<comment type="pathway">
    <text evidence="6">Quinol/quinone metabolism; menaquinone biosynthesis; menaquinol from 1,4-dihydroxy-2-naphthoate: step 2/2.</text>
</comment>
<proteinExistence type="inferred from homology"/>
<dbReference type="CDD" id="cd02440">
    <property type="entry name" value="AdoMet_MTases"/>
    <property type="match status" value="1"/>
</dbReference>
<organism evidence="8 9">
    <name type="scientific">Lysobacter koreensis</name>
    <dbReference type="NCBI Taxonomy" id="266122"/>
    <lineage>
        <taxon>Bacteria</taxon>
        <taxon>Pseudomonadati</taxon>
        <taxon>Pseudomonadota</taxon>
        <taxon>Gammaproteobacteria</taxon>
        <taxon>Lysobacterales</taxon>
        <taxon>Lysobacteraceae</taxon>
        <taxon>Lysobacter</taxon>
    </lineage>
</organism>
<dbReference type="SUPFAM" id="SSF53335">
    <property type="entry name" value="S-adenosyl-L-methionine-dependent methyltransferases"/>
    <property type="match status" value="1"/>
</dbReference>
<evidence type="ECO:0000256" key="7">
    <source>
        <dbReference type="SAM" id="MobiDB-lite"/>
    </source>
</evidence>
<dbReference type="RefSeq" id="WP_386811813.1">
    <property type="nucleotide sequence ID" value="NZ_JBHTIH010000003.1"/>
</dbReference>
<evidence type="ECO:0000256" key="6">
    <source>
        <dbReference type="HAMAP-Rule" id="MF_01813"/>
    </source>
</evidence>
<dbReference type="GO" id="GO:0043770">
    <property type="term" value="F:demethylmenaquinone methyltransferase activity"/>
    <property type="evidence" value="ECO:0007669"/>
    <property type="project" value="UniProtKB-EC"/>
</dbReference>
<dbReference type="NCBIfam" id="NF001244">
    <property type="entry name" value="PRK00216.1-5"/>
    <property type="match status" value="1"/>
</dbReference>
<dbReference type="EC" id="2.1.1.201" evidence="6"/>
<dbReference type="PANTHER" id="PTHR43591:SF24">
    <property type="entry name" value="2-METHOXY-6-POLYPRENYL-1,4-BENZOQUINOL METHYLASE, MITOCHONDRIAL"/>
    <property type="match status" value="1"/>
</dbReference>
<evidence type="ECO:0000313" key="9">
    <source>
        <dbReference type="Proteomes" id="UP001597090"/>
    </source>
</evidence>
<dbReference type="GO" id="GO:0032259">
    <property type="term" value="P:methylation"/>
    <property type="evidence" value="ECO:0007669"/>
    <property type="project" value="UniProtKB-KW"/>
</dbReference>
<feature type="binding site" evidence="6">
    <location>
        <position position="100"/>
    </location>
    <ligand>
        <name>S-adenosyl-L-methionine</name>
        <dbReference type="ChEBI" id="CHEBI:59789"/>
    </ligand>
</feature>
<dbReference type="GO" id="GO:0008425">
    <property type="term" value="F:2-methoxy-6-polyprenyl-1,4-benzoquinol methyltransferase activity"/>
    <property type="evidence" value="ECO:0007669"/>
    <property type="project" value="UniProtKB-EC"/>
</dbReference>
<dbReference type="InterPro" id="IPR023576">
    <property type="entry name" value="UbiE/COQ5_MeTrFase_CS"/>
</dbReference>
<dbReference type="HAMAP" id="MF_01813">
    <property type="entry name" value="MenG_UbiE_methyltr"/>
    <property type="match status" value="1"/>
</dbReference>
<feature type="compositionally biased region" description="Polar residues" evidence="7">
    <location>
        <begin position="1"/>
        <end position="13"/>
    </location>
</feature>
<keyword evidence="4 6" id="KW-0831">Ubiquinone biosynthesis</keyword>
<comment type="caution">
    <text evidence="8">The sequence shown here is derived from an EMBL/GenBank/DDBJ whole genome shotgun (WGS) entry which is preliminary data.</text>
</comment>
<comment type="catalytic activity">
    <reaction evidence="6">
        <text>a 2-methoxy-6-(all-trans-polyprenyl)benzene-1,4-diol + S-adenosyl-L-methionine = a 5-methoxy-2-methyl-3-(all-trans-polyprenyl)benzene-1,4-diol + S-adenosyl-L-homocysteine + H(+)</text>
        <dbReference type="Rhea" id="RHEA:28286"/>
        <dbReference type="Rhea" id="RHEA-COMP:10858"/>
        <dbReference type="Rhea" id="RHEA-COMP:10859"/>
        <dbReference type="ChEBI" id="CHEBI:15378"/>
        <dbReference type="ChEBI" id="CHEBI:57856"/>
        <dbReference type="ChEBI" id="CHEBI:59789"/>
        <dbReference type="ChEBI" id="CHEBI:84166"/>
        <dbReference type="ChEBI" id="CHEBI:84167"/>
        <dbReference type="EC" id="2.1.1.201"/>
    </reaction>
</comment>
<evidence type="ECO:0000256" key="5">
    <source>
        <dbReference type="ARBA" id="ARBA00022691"/>
    </source>
</evidence>
<dbReference type="InterPro" id="IPR004033">
    <property type="entry name" value="UbiE/COQ5_MeTrFase"/>
</dbReference>
<comment type="function">
    <text evidence="6">Methyltransferase required for the conversion of demethylmenaquinol (DMKH2) to menaquinol (MKH2) and the conversion of 2-polyprenyl-6-methoxy-1,4-benzoquinol (DDMQH2) to 2-polyprenyl-3-methyl-6-methoxy-1,4-benzoquinol (DMQH2).</text>
</comment>
<dbReference type="PROSITE" id="PS01184">
    <property type="entry name" value="UBIE_2"/>
    <property type="match status" value="1"/>
</dbReference>
<dbReference type="Proteomes" id="UP001597090">
    <property type="component" value="Unassembled WGS sequence"/>
</dbReference>
<keyword evidence="1 6" id="KW-0474">Menaquinone biosynthesis</keyword>
<name>A0ABW2YNT8_9GAMM</name>
<dbReference type="PANTHER" id="PTHR43591">
    <property type="entry name" value="METHYLTRANSFERASE"/>
    <property type="match status" value="1"/>
</dbReference>
<keyword evidence="2 6" id="KW-0489">Methyltransferase</keyword>
<reference evidence="9" key="1">
    <citation type="journal article" date="2019" name="Int. J. Syst. Evol. Microbiol.">
        <title>The Global Catalogue of Microorganisms (GCM) 10K type strain sequencing project: providing services to taxonomists for standard genome sequencing and annotation.</title>
        <authorList>
            <consortium name="The Broad Institute Genomics Platform"/>
            <consortium name="The Broad Institute Genome Sequencing Center for Infectious Disease"/>
            <person name="Wu L."/>
            <person name="Ma J."/>
        </authorList>
    </citation>
    <scope>NUCLEOTIDE SEQUENCE [LARGE SCALE GENOMIC DNA]</scope>
    <source>
        <strain evidence="9">CCUG 55491</strain>
    </source>
</reference>
<comment type="similarity">
    <text evidence="6">Belongs to the class I-like SAM-binding methyltransferase superfamily. MenG/UbiE family.</text>
</comment>
<keyword evidence="9" id="KW-1185">Reference proteome</keyword>
<dbReference type="InterPro" id="IPR029063">
    <property type="entry name" value="SAM-dependent_MTases_sf"/>
</dbReference>
<dbReference type="NCBIfam" id="NF001242">
    <property type="entry name" value="PRK00216.1-3"/>
    <property type="match status" value="1"/>
</dbReference>
<dbReference type="EMBL" id="JBHTIH010000003">
    <property type="protein sequence ID" value="MFD0738823.1"/>
    <property type="molecule type" value="Genomic_DNA"/>
</dbReference>
<dbReference type="PROSITE" id="PS51608">
    <property type="entry name" value="SAM_MT_UBIE"/>
    <property type="match status" value="1"/>
</dbReference>
<accession>A0ABW2YNT8</accession>
<dbReference type="PROSITE" id="PS01183">
    <property type="entry name" value="UBIE_1"/>
    <property type="match status" value="1"/>
</dbReference>
<dbReference type="Pfam" id="PF01209">
    <property type="entry name" value="Ubie_methyltran"/>
    <property type="match status" value="1"/>
</dbReference>
<feature type="binding site" evidence="6">
    <location>
        <position position="79"/>
    </location>
    <ligand>
        <name>S-adenosyl-L-methionine</name>
        <dbReference type="ChEBI" id="CHEBI:59789"/>
    </ligand>
</feature>
<gene>
    <name evidence="6 8" type="primary">ubiE</name>
    <name evidence="8" type="ORF">ACFQZQ_05970</name>
</gene>
<evidence type="ECO:0000256" key="4">
    <source>
        <dbReference type="ARBA" id="ARBA00022688"/>
    </source>
</evidence>
<feature type="binding site" evidence="6">
    <location>
        <begin position="128"/>
        <end position="129"/>
    </location>
    <ligand>
        <name>S-adenosyl-L-methionine</name>
        <dbReference type="ChEBI" id="CHEBI:59789"/>
    </ligand>
</feature>
<evidence type="ECO:0000256" key="3">
    <source>
        <dbReference type="ARBA" id="ARBA00022679"/>
    </source>
</evidence>
<protein>
    <recommendedName>
        <fullName evidence="6">Ubiquinone/menaquinone biosynthesis C-methyltransferase UbiE</fullName>
        <ecNumber evidence="6">2.1.1.163</ecNumber>
        <ecNumber evidence="6">2.1.1.201</ecNumber>
    </recommendedName>
    <alternativeName>
        <fullName evidence="6">2-methoxy-6-polyprenyl-1,4-benzoquinol methylase</fullName>
    </alternativeName>
    <alternativeName>
        <fullName evidence="6">Demethylmenaquinone methyltransferase</fullName>
    </alternativeName>
</protein>
<comment type="pathway">
    <text evidence="6">Cofactor biosynthesis; ubiquinone biosynthesis.</text>
</comment>
<sequence>MSEPTSKSDTPGTTHFGFRDVPTGDKQKLVGEVFSSVAGKYDLMNDLMSLGVHRVWKRYFVGTAQVKRGDRVLDLAGGTGDIAALLRDRVGEAGSVVLGDINGAMLRVGRDRMVDQGKIVGFEYVQLNAEKLPFPDASFDLVTIAFGLRNVTDKDAALREMQRVLKVGGQARVLEFSEVKADWFKPIYDFHSFNILPKLGKLFANDADSYQYLAESIRKHPPQDELKAMMAAAGFARCDYKNLSGGIVAVHTGYKV</sequence>
<feature type="region of interest" description="Disordered" evidence="7">
    <location>
        <begin position="1"/>
        <end position="21"/>
    </location>
</feature>